<keyword evidence="3" id="KW-1185">Reference proteome</keyword>
<protein>
    <recommendedName>
        <fullName evidence="4">YqjK-like protein</fullName>
    </recommendedName>
</protein>
<evidence type="ECO:0000313" key="3">
    <source>
        <dbReference type="Proteomes" id="UP001303211"/>
    </source>
</evidence>
<dbReference type="Proteomes" id="UP001303211">
    <property type="component" value="Chromosome"/>
</dbReference>
<sequence>MPGTTPTPTPAQQQVLDRIHAQRERLVKRRQAMRQARAAAATQGRVDPNDPLLTRLLTFARLHPLALGAVAGIAALAGPNRVLRWVGVVLPAIARMRRG</sequence>
<dbReference type="EMBL" id="CP136921">
    <property type="protein sequence ID" value="WOO33327.1"/>
    <property type="molecule type" value="Genomic_DNA"/>
</dbReference>
<evidence type="ECO:0000256" key="1">
    <source>
        <dbReference type="SAM" id="MobiDB-lite"/>
    </source>
</evidence>
<accession>A0ABZ0J4Y2</accession>
<evidence type="ECO:0008006" key="4">
    <source>
        <dbReference type="Google" id="ProtNLM"/>
    </source>
</evidence>
<feature type="region of interest" description="Disordered" evidence="1">
    <location>
        <begin position="26"/>
        <end position="47"/>
    </location>
</feature>
<organism evidence="2 3">
    <name type="scientific">Diaphorobacter limosus</name>
    <dbReference type="NCBI Taxonomy" id="3036128"/>
    <lineage>
        <taxon>Bacteria</taxon>
        <taxon>Pseudomonadati</taxon>
        <taxon>Pseudomonadota</taxon>
        <taxon>Betaproteobacteria</taxon>
        <taxon>Burkholderiales</taxon>
        <taxon>Comamonadaceae</taxon>
        <taxon>Diaphorobacter</taxon>
    </lineage>
</organism>
<dbReference type="RefSeq" id="WP_317702694.1">
    <property type="nucleotide sequence ID" value="NZ_CP136921.1"/>
</dbReference>
<gene>
    <name evidence="2" type="ORF">P4826_04375</name>
</gene>
<reference evidence="2 3" key="1">
    <citation type="submission" date="2023-03" db="EMBL/GenBank/DDBJ databases">
        <title>Diaphorobacter basophil sp. nov., isolated from a sewage-treatment plant.</title>
        <authorList>
            <person name="Yang K."/>
        </authorList>
    </citation>
    <scope>NUCLEOTIDE SEQUENCE [LARGE SCALE GENOMIC DNA]</scope>
    <source>
        <strain evidence="2 3">Y-1</strain>
    </source>
</reference>
<feature type="compositionally biased region" description="Low complexity" evidence="1">
    <location>
        <begin position="33"/>
        <end position="45"/>
    </location>
</feature>
<proteinExistence type="predicted"/>
<evidence type="ECO:0000313" key="2">
    <source>
        <dbReference type="EMBL" id="WOO33327.1"/>
    </source>
</evidence>
<name>A0ABZ0J4Y2_9BURK</name>